<protein>
    <submittedName>
        <fullName evidence="3">Fe-regulated protein 8</fullName>
    </submittedName>
</protein>
<dbReference type="GO" id="GO:0050660">
    <property type="term" value="F:flavin adenine dinucleotide binding"/>
    <property type="evidence" value="ECO:0007669"/>
    <property type="project" value="TreeGrafter"/>
</dbReference>
<name>A0A8H4FH81_COLGL</name>
<dbReference type="GO" id="GO:0004174">
    <property type="term" value="F:electron-transferring-flavoprotein dehydrogenase activity"/>
    <property type="evidence" value="ECO:0007669"/>
    <property type="project" value="TreeGrafter"/>
</dbReference>
<dbReference type="EMBL" id="WVTB01000066">
    <property type="protein sequence ID" value="KAF3801741.1"/>
    <property type="molecule type" value="Genomic_DNA"/>
</dbReference>
<dbReference type="PANTHER" id="PTHR43735">
    <property type="entry name" value="APOPTOSIS-INDUCING FACTOR 1"/>
    <property type="match status" value="1"/>
</dbReference>
<dbReference type="PRINTS" id="PR00368">
    <property type="entry name" value="FADPNR"/>
</dbReference>
<feature type="region of interest" description="Disordered" evidence="1">
    <location>
        <begin position="437"/>
        <end position="466"/>
    </location>
</feature>
<dbReference type="AlphaFoldDB" id="A0A8H4FH81"/>
<dbReference type="GO" id="GO:0005737">
    <property type="term" value="C:cytoplasm"/>
    <property type="evidence" value="ECO:0007669"/>
    <property type="project" value="TreeGrafter"/>
</dbReference>
<keyword evidence="4" id="KW-1185">Reference proteome</keyword>
<comment type="caution">
    <text evidence="3">The sequence shown here is derived from an EMBL/GenBank/DDBJ whole genome shotgun (WGS) entry which is preliminary data.</text>
</comment>
<gene>
    <name evidence="3" type="ORF">GCG54_00014957</name>
</gene>
<reference evidence="3" key="2">
    <citation type="submission" date="2020-03" db="EMBL/GenBank/DDBJ databases">
        <authorList>
            <person name="Fu F.-F."/>
            <person name="Chen J."/>
        </authorList>
    </citation>
    <scope>NUCLEOTIDE SEQUENCE</scope>
    <source>
        <strain evidence="3">Lc1</strain>
    </source>
</reference>
<evidence type="ECO:0000259" key="2">
    <source>
        <dbReference type="Pfam" id="PF07992"/>
    </source>
</evidence>
<dbReference type="Proteomes" id="UP000613401">
    <property type="component" value="Unassembled WGS sequence"/>
</dbReference>
<dbReference type="InterPro" id="IPR023753">
    <property type="entry name" value="FAD/NAD-binding_dom"/>
</dbReference>
<organism evidence="3 4">
    <name type="scientific">Colletotrichum gloeosporioides</name>
    <name type="common">Anthracnose fungus</name>
    <name type="synonym">Glomerella cingulata</name>
    <dbReference type="NCBI Taxonomy" id="474922"/>
    <lineage>
        <taxon>Eukaryota</taxon>
        <taxon>Fungi</taxon>
        <taxon>Dikarya</taxon>
        <taxon>Ascomycota</taxon>
        <taxon>Pezizomycotina</taxon>
        <taxon>Sordariomycetes</taxon>
        <taxon>Hypocreomycetidae</taxon>
        <taxon>Glomerellales</taxon>
        <taxon>Glomerellaceae</taxon>
        <taxon>Colletotrichum</taxon>
        <taxon>Colletotrichum gloeosporioides species complex</taxon>
    </lineage>
</organism>
<dbReference type="InterPro" id="IPR036188">
    <property type="entry name" value="FAD/NAD-bd_sf"/>
</dbReference>
<accession>A0A8H4FH81</accession>
<dbReference type="RefSeq" id="XP_045260900.1">
    <property type="nucleotide sequence ID" value="XM_045414778.1"/>
</dbReference>
<feature type="domain" description="FAD/NAD(P)-binding" evidence="2">
    <location>
        <begin position="53"/>
        <end position="344"/>
    </location>
</feature>
<proteinExistence type="predicted"/>
<reference evidence="3" key="1">
    <citation type="journal article" date="2020" name="Phytopathology">
        <title>Genome sequence and comparative analysis of Colletotrichum gloeosporioides isolated from Liriodendron leaves.</title>
        <authorList>
            <person name="Fu F.F."/>
            <person name="Hao Z."/>
            <person name="Wang P."/>
            <person name="Lu Y."/>
            <person name="Xue L.J."/>
            <person name="Wei G."/>
            <person name="Tian Y."/>
            <person name="Baishi H."/>
            <person name="Xu H."/>
            <person name="Shi J."/>
            <person name="Cheng T."/>
            <person name="Wang G."/>
            <person name="Yi Y."/>
            <person name="Chen J."/>
        </authorList>
    </citation>
    <scope>NUCLEOTIDE SEQUENCE</scope>
    <source>
        <strain evidence="3">Lc1</strain>
    </source>
</reference>
<evidence type="ECO:0000256" key="1">
    <source>
        <dbReference type="SAM" id="MobiDB-lite"/>
    </source>
</evidence>
<evidence type="ECO:0000313" key="4">
    <source>
        <dbReference type="Proteomes" id="UP000613401"/>
    </source>
</evidence>
<dbReference type="PRINTS" id="PR00469">
    <property type="entry name" value="PNDRDTASEII"/>
</dbReference>
<dbReference type="PANTHER" id="PTHR43735:SF11">
    <property type="entry name" value="HYPOTHETICAL OXIDOREDUCTASE (EUROFUNG)"/>
    <property type="match status" value="1"/>
</dbReference>
<feature type="compositionally biased region" description="Basic and acidic residues" evidence="1">
    <location>
        <begin position="449"/>
        <end position="460"/>
    </location>
</feature>
<dbReference type="GeneID" id="69022065"/>
<sequence>MPAIFKKAKKVLLFVRLIGYSLRLYADFFARAYTTKKIASKTESKDATTETINIVIVGASFAGYHAARLIASSLPTDGPYRLIIIEPNSHWQFTWTLPRFCVVEGHEAKTFIPYGPYLPAESSPIVRWIHDRVSTISEKIVTIKGTGEEIPYSHMVIATGSGVDMSLPSRVGSTDKNQGVKLLQEFQQRIKTAKHLVVVGGGAAGVELATDAKDQYPEKSVTLVHSRDAVMNRFGPELQAGAHKGLEDLGVEVILGERTTTDVPVDGFVTLRSGRKLECDFLVNAIGQQPSSHLVSELAPEAIAKSGRIKVKPTMQINVDSLPNIYVCGDVAETGVTNPNARSAMKQAMFAADNLVLSLQGKKPSYLYQPAWADAVIKLTLGLVRFENYKHKNASPLTQAKHKSITAFGSGDTELLINGKEKEVTLMIKRTWQHMGANPYEDTETNPSRAKEPAADKALEMENEVV</sequence>
<dbReference type="SUPFAM" id="SSF51905">
    <property type="entry name" value="FAD/NAD(P)-binding domain"/>
    <property type="match status" value="1"/>
</dbReference>
<evidence type="ECO:0000313" key="3">
    <source>
        <dbReference type="EMBL" id="KAF3801741.1"/>
    </source>
</evidence>
<dbReference type="Gene3D" id="3.50.50.100">
    <property type="match status" value="1"/>
</dbReference>
<dbReference type="Pfam" id="PF07992">
    <property type="entry name" value="Pyr_redox_2"/>
    <property type="match status" value="1"/>
</dbReference>